<evidence type="ECO:0000313" key="2">
    <source>
        <dbReference type="EMBL" id="EME47928.1"/>
    </source>
</evidence>
<dbReference type="eggNOG" id="ENOG502TINJ">
    <property type="taxonomic scope" value="Eukaryota"/>
</dbReference>
<proteinExistence type="predicted"/>
<dbReference type="AlphaFoldDB" id="N1PY59"/>
<name>N1PY59_DOTSN</name>
<feature type="compositionally biased region" description="Polar residues" evidence="1">
    <location>
        <begin position="196"/>
        <end position="208"/>
    </location>
</feature>
<protein>
    <submittedName>
        <fullName evidence="2">Uncharacterized protein</fullName>
    </submittedName>
</protein>
<organism evidence="2 3">
    <name type="scientific">Dothistroma septosporum (strain NZE10 / CBS 128990)</name>
    <name type="common">Red band needle blight fungus</name>
    <name type="synonym">Mycosphaerella pini</name>
    <dbReference type="NCBI Taxonomy" id="675120"/>
    <lineage>
        <taxon>Eukaryota</taxon>
        <taxon>Fungi</taxon>
        <taxon>Dikarya</taxon>
        <taxon>Ascomycota</taxon>
        <taxon>Pezizomycotina</taxon>
        <taxon>Dothideomycetes</taxon>
        <taxon>Dothideomycetidae</taxon>
        <taxon>Mycosphaerellales</taxon>
        <taxon>Mycosphaerellaceae</taxon>
        <taxon>Dothistroma</taxon>
    </lineage>
</organism>
<reference evidence="2 3" key="2">
    <citation type="journal article" date="2012" name="PLoS Pathog.">
        <title>Diverse lifestyles and strategies of plant pathogenesis encoded in the genomes of eighteen Dothideomycetes fungi.</title>
        <authorList>
            <person name="Ohm R.A."/>
            <person name="Feau N."/>
            <person name="Henrissat B."/>
            <person name="Schoch C.L."/>
            <person name="Horwitz B.A."/>
            <person name="Barry K.W."/>
            <person name="Condon B.J."/>
            <person name="Copeland A.C."/>
            <person name="Dhillon B."/>
            <person name="Glaser F."/>
            <person name="Hesse C.N."/>
            <person name="Kosti I."/>
            <person name="LaButti K."/>
            <person name="Lindquist E.A."/>
            <person name="Lucas S."/>
            <person name="Salamov A.A."/>
            <person name="Bradshaw R.E."/>
            <person name="Ciuffetti L."/>
            <person name="Hamelin R.C."/>
            <person name="Kema G.H.J."/>
            <person name="Lawrence C."/>
            <person name="Scott J.A."/>
            <person name="Spatafora J.W."/>
            <person name="Turgeon B.G."/>
            <person name="de Wit P.J.G.M."/>
            <person name="Zhong S."/>
            <person name="Goodwin S.B."/>
            <person name="Grigoriev I.V."/>
        </authorList>
    </citation>
    <scope>NUCLEOTIDE SEQUENCE [LARGE SCALE GENOMIC DNA]</scope>
    <source>
        <strain evidence="3">NZE10 / CBS 128990</strain>
    </source>
</reference>
<feature type="region of interest" description="Disordered" evidence="1">
    <location>
        <begin position="196"/>
        <end position="232"/>
    </location>
</feature>
<feature type="region of interest" description="Disordered" evidence="1">
    <location>
        <begin position="123"/>
        <end position="178"/>
    </location>
</feature>
<gene>
    <name evidence="2" type="ORF">DOTSEDRAFT_78082</name>
</gene>
<keyword evidence="3" id="KW-1185">Reference proteome</keyword>
<dbReference type="HOGENOM" id="CLU_466188_0_0_1"/>
<feature type="compositionally biased region" description="Acidic residues" evidence="1">
    <location>
        <begin position="123"/>
        <end position="138"/>
    </location>
</feature>
<feature type="compositionally biased region" description="Basic and acidic residues" evidence="1">
    <location>
        <begin position="269"/>
        <end position="282"/>
    </location>
</feature>
<sequence>MQDSKESTTILQSSAESLPDLLEALKAIDRVRGLHTDKTSQNDFLQGLIEKKHGTDLSERVMADTVRDFRKKLGERVRNNARYHAKFPYSKQRTAYVLADFWVLGQQVMNESFLMKHHWDISPDEEADDDPDDVEEVPAESIRLSISEASSRSGKRKGKNAQIAKAETGQQPPKAACRETAPENVQRNLSTYAAAQSMTGGQRQNTPDSIGGVRRNSSTATKAPGKRTAEAAGIITQKQQRLVPEAHQDTAATAPVIHAASTAAATSTRPHEISSEAAHSESPENWARQAGFRNMPALLPTRKPANPQDIIGDGDQVWLTAQMDALEKAIWNCMLSFFQEHRIDPNVSSIFIQTDSGSQLSQLYDTMFGQPEWRVNLVNLEIKGVVCRQDYAFTGLLGAGIYHAVFQSRLPWEIRDDRTFGQNRKYFEAVFKDLGHSIETVLQYVAGKQIADESFQQEDVKEHAHELTGALATILVPHMKLLVKAKATPETLQFKPWQEYLQKAFTQAIIVKQTLTVSKLGIVACNWPAAGVRISGDHHRPLFEALGATRVLHTVLPRFIICPRGDVISIARAVVIPLADTGSEQ</sequence>
<dbReference type="EMBL" id="KB446536">
    <property type="protein sequence ID" value="EME47928.1"/>
    <property type="molecule type" value="Genomic_DNA"/>
</dbReference>
<evidence type="ECO:0000256" key="1">
    <source>
        <dbReference type="SAM" id="MobiDB-lite"/>
    </source>
</evidence>
<accession>N1PY59</accession>
<dbReference type="Proteomes" id="UP000016933">
    <property type="component" value="Unassembled WGS sequence"/>
</dbReference>
<evidence type="ECO:0000313" key="3">
    <source>
        <dbReference type="Proteomes" id="UP000016933"/>
    </source>
</evidence>
<feature type="region of interest" description="Disordered" evidence="1">
    <location>
        <begin position="260"/>
        <end position="286"/>
    </location>
</feature>
<dbReference type="OrthoDB" id="3647295at2759"/>
<dbReference type="OMA" id="NARYHAK"/>
<reference evidence="3" key="1">
    <citation type="journal article" date="2012" name="PLoS Genet.">
        <title>The genomes of the fungal plant pathogens Cladosporium fulvum and Dothistroma septosporum reveal adaptation to different hosts and lifestyles but also signatures of common ancestry.</title>
        <authorList>
            <person name="de Wit P.J.G.M."/>
            <person name="van der Burgt A."/>
            <person name="Oekmen B."/>
            <person name="Stergiopoulos I."/>
            <person name="Abd-Elsalam K.A."/>
            <person name="Aerts A.L."/>
            <person name="Bahkali A.H."/>
            <person name="Beenen H.G."/>
            <person name="Chettri P."/>
            <person name="Cox M.P."/>
            <person name="Datema E."/>
            <person name="de Vries R.P."/>
            <person name="Dhillon B."/>
            <person name="Ganley A.R."/>
            <person name="Griffiths S.A."/>
            <person name="Guo Y."/>
            <person name="Hamelin R.C."/>
            <person name="Henrissat B."/>
            <person name="Kabir M.S."/>
            <person name="Jashni M.K."/>
            <person name="Kema G."/>
            <person name="Klaubauf S."/>
            <person name="Lapidus A."/>
            <person name="Levasseur A."/>
            <person name="Lindquist E."/>
            <person name="Mehrabi R."/>
            <person name="Ohm R.A."/>
            <person name="Owen T.J."/>
            <person name="Salamov A."/>
            <person name="Schwelm A."/>
            <person name="Schijlen E."/>
            <person name="Sun H."/>
            <person name="van den Burg H.A."/>
            <person name="van Ham R.C.H.J."/>
            <person name="Zhang S."/>
            <person name="Goodwin S.B."/>
            <person name="Grigoriev I.V."/>
            <person name="Collemare J."/>
            <person name="Bradshaw R.E."/>
        </authorList>
    </citation>
    <scope>NUCLEOTIDE SEQUENCE [LARGE SCALE GENOMIC DNA]</scope>
    <source>
        <strain evidence="3">NZE10 / CBS 128990</strain>
    </source>
</reference>
<dbReference type="STRING" id="675120.N1PY59"/>